<comment type="caution">
    <text evidence="2">The sequence shown here is derived from an EMBL/GenBank/DDBJ whole genome shotgun (WGS) entry which is preliminary data.</text>
</comment>
<keyword evidence="3" id="KW-1185">Reference proteome</keyword>
<reference evidence="2 3" key="1">
    <citation type="submission" date="2020-08" db="EMBL/GenBank/DDBJ databases">
        <title>Sequencing the genomes of 1000 actinobacteria strains.</title>
        <authorList>
            <person name="Klenk H.-P."/>
        </authorList>
    </citation>
    <scope>NUCLEOTIDE SEQUENCE [LARGE SCALE GENOMIC DNA]</scope>
    <source>
        <strain evidence="2 3">DSM 45784</strain>
    </source>
</reference>
<organism evidence="2 3">
    <name type="scientific">Sphaerisporangium siamense</name>
    <dbReference type="NCBI Taxonomy" id="795645"/>
    <lineage>
        <taxon>Bacteria</taxon>
        <taxon>Bacillati</taxon>
        <taxon>Actinomycetota</taxon>
        <taxon>Actinomycetes</taxon>
        <taxon>Streptosporangiales</taxon>
        <taxon>Streptosporangiaceae</taxon>
        <taxon>Sphaerisporangium</taxon>
    </lineage>
</organism>
<dbReference type="PROSITE" id="PS50943">
    <property type="entry name" value="HTH_CROC1"/>
    <property type="match status" value="1"/>
</dbReference>
<evidence type="ECO:0000313" key="3">
    <source>
        <dbReference type="Proteomes" id="UP000542210"/>
    </source>
</evidence>
<dbReference type="Gene3D" id="1.10.260.40">
    <property type="entry name" value="lambda repressor-like DNA-binding domains"/>
    <property type="match status" value="1"/>
</dbReference>
<name>A0A7W7G8M4_9ACTN</name>
<dbReference type="Pfam" id="PF19054">
    <property type="entry name" value="DUF5753"/>
    <property type="match status" value="1"/>
</dbReference>
<dbReference type="Proteomes" id="UP000542210">
    <property type="component" value="Unassembled WGS sequence"/>
</dbReference>
<dbReference type="SMART" id="SM00530">
    <property type="entry name" value="HTH_XRE"/>
    <property type="match status" value="1"/>
</dbReference>
<feature type="domain" description="HTH cro/C1-type" evidence="1">
    <location>
        <begin position="17"/>
        <end position="71"/>
    </location>
</feature>
<accession>A0A7W7G8M4</accession>
<proteinExistence type="predicted"/>
<dbReference type="InterPro" id="IPR043917">
    <property type="entry name" value="DUF5753"/>
</dbReference>
<gene>
    <name evidence="2" type="ORF">BJ982_002021</name>
</gene>
<dbReference type="InterPro" id="IPR010982">
    <property type="entry name" value="Lambda_DNA-bd_dom_sf"/>
</dbReference>
<dbReference type="CDD" id="cd00093">
    <property type="entry name" value="HTH_XRE"/>
    <property type="match status" value="1"/>
</dbReference>
<dbReference type="GO" id="GO:0003677">
    <property type="term" value="F:DNA binding"/>
    <property type="evidence" value="ECO:0007669"/>
    <property type="project" value="InterPro"/>
</dbReference>
<evidence type="ECO:0000313" key="2">
    <source>
        <dbReference type="EMBL" id="MBB4700477.1"/>
    </source>
</evidence>
<protein>
    <submittedName>
        <fullName evidence="2">Transcriptional regulator with XRE-family HTH domain</fullName>
    </submittedName>
</protein>
<dbReference type="Pfam" id="PF13560">
    <property type="entry name" value="HTH_31"/>
    <property type="match status" value="1"/>
</dbReference>
<evidence type="ECO:0000259" key="1">
    <source>
        <dbReference type="PROSITE" id="PS50943"/>
    </source>
</evidence>
<dbReference type="InterPro" id="IPR001387">
    <property type="entry name" value="Cro/C1-type_HTH"/>
</dbReference>
<dbReference type="EMBL" id="JACHND010000001">
    <property type="protein sequence ID" value="MBB4700477.1"/>
    <property type="molecule type" value="Genomic_DNA"/>
</dbReference>
<dbReference type="AlphaFoldDB" id="A0A7W7G8M4"/>
<sequence>MAVLSPTVRQRRLVQELRRLRLEAGFSQVEVAQQLDWSESKQIKMERGTIPIRVPDVRAMLDLYGLSVPERHQERDMLLQLARDARQRGWWHSYGDVIPGWFEVYVGLEAESSTLRTYQPELVHGLLQTPDYYRAFMRTSPVADSDEERERKIEVRKARQARLDTTDAPNYWTIMNEAALRRLTGSPVVMKAQLNHILERMTNPKVTVQVLPFATGMHPAMDEPFTIVGFPESADLDVVYLESQTGALYLEDRAQVDRYHQVFDQLRAKALDPVDSRALIEQTVRDL</sequence>
<dbReference type="RefSeq" id="WP_184878735.1">
    <property type="nucleotide sequence ID" value="NZ_BOOV01000034.1"/>
</dbReference>
<dbReference type="SUPFAM" id="SSF47413">
    <property type="entry name" value="lambda repressor-like DNA-binding domains"/>
    <property type="match status" value="1"/>
</dbReference>